<keyword evidence="9" id="KW-0732">Signal</keyword>
<dbReference type="SUPFAM" id="SSF141523">
    <property type="entry name" value="L,D-transpeptidase catalytic domain-like"/>
    <property type="match status" value="1"/>
</dbReference>
<keyword evidence="5" id="KW-0012">Acyltransferase</keyword>
<keyword evidence="4 7" id="KW-0573">Peptidoglycan synthesis</keyword>
<dbReference type="PANTHER" id="PTHR30582">
    <property type="entry name" value="L,D-TRANSPEPTIDASE"/>
    <property type="match status" value="1"/>
</dbReference>
<evidence type="ECO:0000256" key="7">
    <source>
        <dbReference type="PROSITE-ProRule" id="PRU01373"/>
    </source>
</evidence>
<dbReference type="PROSITE" id="PS51257">
    <property type="entry name" value="PROKAR_LIPOPROTEIN"/>
    <property type="match status" value="1"/>
</dbReference>
<dbReference type="Pfam" id="PF17964">
    <property type="entry name" value="Big_10"/>
    <property type="match status" value="1"/>
</dbReference>
<dbReference type="InterPro" id="IPR038063">
    <property type="entry name" value="Transpep_catalytic_dom"/>
</dbReference>
<reference evidence="11 12" key="1">
    <citation type="submission" date="2024-06" db="EMBL/GenBank/DDBJ databases">
        <title>The Natural Products Discovery Center: Release of the First 8490 Sequenced Strains for Exploring Actinobacteria Biosynthetic Diversity.</title>
        <authorList>
            <person name="Kalkreuter E."/>
            <person name="Kautsar S.A."/>
            <person name="Yang D."/>
            <person name="Bader C.D."/>
            <person name="Teijaro C.N."/>
            <person name="Fluegel L."/>
            <person name="Davis C.M."/>
            <person name="Simpson J.R."/>
            <person name="Lauterbach L."/>
            <person name="Steele A.D."/>
            <person name="Gui C."/>
            <person name="Meng S."/>
            <person name="Li G."/>
            <person name="Viehrig K."/>
            <person name="Ye F."/>
            <person name="Su P."/>
            <person name="Kiefer A.F."/>
            <person name="Nichols A."/>
            <person name="Cepeda A.J."/>
            <person name="Yan W."/>
            <person name="Fan B."/>
            <person name="Jiang Y."/>
            <person name="Adhikari A."/>
            <person name="Zheng C.-J."/>
            <person name="Schuster L."/>
            <person name="Cowan T.M."/>
            <person name="Smanski M.J."/>
            <person name="Chevrette M.G."/>
            <person name="De Carvalho L.P.S."/>
            <person name="Shen B."/>
        </authorList>
    </citation>
    <scope>NUCLEOTIDE SEQUENCE [LARGE SCALE GENOMIC DNA]</scope>
    <source>
        <strain evidence="11 12">NPDC006286</strain>
    </source>
</reference>
<dbReference type="RefSeq" id="WP_355666384.1">
    <property type="nucleotide sequence ID" value="NZ_JBEXRX010000078.1"/>
</dbReference>
<name>A0ABV2VRS7_9ACTN</name>
<dbReference type="Gene3D" id="2.60.40.3710">
    <property type="match status" value="1"/>
</dbReference>
<evidence type="ECO:0000256" key="6">
    <source>
        <dbReference type="ARBA" id="ARBA00023316"/>
    </source>
</evidence>
<evidence type="ECO:0000256" key="8">
    <source>
        <dbReference type="SAM" id="MobiDB-lite"/>
    </source>
</evidence>
<comment type="pathway">
    <text evidence="1 7">Cell wall biogenesis; peptidoglycan biosynthesis.</text>
</comment>
<evidence type="ECO:0000256" key="1">
    <source>
        <dbReference type="ARBA" id="ARBA00004752"/>
    </source>
</evidence>
<dbReference type="PANTHER" id="PTHR30582:SF2">
    <property type="entry name" value="L,D-TRANSPEPTIDASE YCIB-RELATED"/>
    <property type="match status" value="1"/>
</dbReference>
<dbReference type="InterPro" id="IPR005490">
    <property type="entry name" value="LD_TPept_cat_dom"/>
</dbReference>
<dbReference type="CDD" id="cd16913">
    <property type="entry name" value="YkuD_like"/>
    <property type="match status" value="1"/>
</dbReference>
<organism evidence="11 12">
    <name type="scientific">Micromonospora fulviviridis</name>
    <dbReference type="NCBI Taxonomy" id="47860"/>
    <lineage>
        <taxon>Bacteria</taxon>
        <taxon>Bacillati</taxon>
        <taxon>Actinomycetota</taxon>
        <taxon>Actinomycetes</taxon>
        <taxon>Micromonosporales</taxon>
        <taxon>Micromonosporaceae</taxon>
        <taxon>Micromonospora</taxon>
    </lineage>
</organism>
<evidence type="ECO:0000313" key="12">
    <source>
        <dbReference type="Proteomes" id="UP001550348"/>
    </source>
</evidence>
<feature type="signal peptide" evidence="9">
    <location>
        <begin position="1"/>
        <end position="23"/>
    </location>
</feature>
<evidence type="ECO:0000256" key="9">
    <source>
        <dbReference type="SAM" id="SignalP"/>
    </source>
</evidence>
<evidence type="ECO:0000256" key="2">
    <source>
        <dbReference type="ARBA" id="ARBA00022679"/>
    </source>
</evidence>
<feature type="chain" id="PRO_5045493452" evidence="9">
    <location>
        <begin position="24"/>
        <end position="421"/>
    </location>
</feature>
<proteinExistence type="predicted"/>
<dbReference type="PROSITE" id="PS52029">
    <property type="entry name" value="LD_TPASE"/>
    <property type="match status" value="1"/>
</dbReference>
<evidence type="ECO:0000256" key="4">
    <source>
        <dbReference type="ARBA" id="ARBA00022984"/>
    </source>
</evidence>
<feature type="active site" description="Nucleophile" evidence="7">
    <location>
        <position position="358"/>
    </location>
</feature>
<gene>
    <name evidence="11" type="ORF">ABZ071_22880</name>
</gene>
<feature type="domain" description="L,D-TPase catalytic" evidence="10">
    <location>
        <begin position="260"/>
        <end position="382"/>
    </location>
</feature>
<evidence type="ECO:0000256" key="5">
    <source>
        <dbReference type="ARBA" id="ARBA00023315"/>
    </source>
</evidence>
<dbReference type="Proteomes" id="UP001550348">
    <property type="component" value="Unassembled WGS sequence"/>
</dbReference>
<feature type="region of interest" description="Disordered" evidence="8">
    <location>
        <begin position="36"/>
        <end position="83"/>
    </location>
</feature>
<feature type="compositionally biased region" description="Low complexity" evidence="8">
    <location>
        <begin position="41"/>
        <end position="56"/>
    </location>
</feature>
<keyword evidence="2" id="KW-0808">Transferase</keyword>
<keyword evidence="12" id="KW-1185">Reference proteome</keyword>
<accession>A0ABV2VRS7</accession>
<feature type="active site" description="Proton donor/acceptor" evidence="7">
    <location>
        <position position="340"/>
    </location>
</feature>
<dbReference type="Gene3D" id="2.40.440.10">
    <property type="entry name" value="L,D-transpeptidase catalytic domain-like"/>
    <property type="match status" value="1"/>
</dbReference>
<dbReference type="InterPro" id="IPR050979">
    <property type="entry name" value="LD-transpeptidase"/>
</dbReference>
<dbReference type="EMBL" id="JBEXRX010000078">
    <property type="protein sequence ID" value="MEU0154707.1"/>
    <property type="molecule type" value="Genomic_DNA"/>
</dbReference>
<evidence type="ECO:0000256" key="3">
    <source>
        <dbReference type="ARBA" id="ARBA00022960"/>
    </source>
</evidence>
<dbReference type="Pfam" id="PF03734">
    <property type="entry name" value="YkuD"/>
    <property type="match status" value="1"/>
</dbReference>
<evidence type="ECO:0000313" key="11">
    <source>
        <dbReference type="EMBL" id="MEU0154707.1"/>
    </source>
</evidence>
<protein>
    <submittedName>
        <fullName evidence="11">Ig-like domain-containing protein</fullName>
    </submittedName>
</protein>
<comment type="caution">
    <text evidence="11">The sequence shown here is derived from an EMBL/GenBank/DDBJ whole genome shotgun (WGS) entry which is preliminary data.</text>
</comment>
<sequence length="421" mass="44741">MGRFARTGAMVGVLVLTASLALTGCGDDQKKPAFVAGAQQDDVVPTTSPGTTGDPSEPAVPALAVSPADGSDKRPVSTEISARIPGGGKVSKVVLTAADGGTVAGRLRRDGSSWVPSAPLKYATRYTATVTGTGTDGQTRQGSSSFTTMAKPKSMIGSGLYMFSGKTYGVAMPVVAEFSPGIPKKDRAAVQKRMFVQTDRPQPGAWHWLYNGTQAYYRAPEYWKPGTTITVRLALAGIPLSNGRYGNVDRSATAKIGRAFEMKVDNATKQMTVYENGAVVRTLPVSLGKKSTPSSSGTMVVMEKKESTVFDTRDEPDPRNQYVTEIDFAQRLTWGGEYIHAAPWSEGVQGRQNVSHGCVNVSMANGRWLFGKTLVGDPITVKGTERRLEPGNGWTAWSMSWSQFVAGSALPVPEGGQGSPF</sequence>
<keyword evidence="3 7" id="KW-0133">Cell shape</keyword>
<dbReference type="InterPro" id="IPR041280">
    <property type="entry name" value="Big_10"/>
</dbReference>
<keyword evidence="6 7" id="KW-0961">Cell wall biogenesis/degradation</keyword>
<dbReference type="Gene3D" id="2.60.40.3780">
    <property type="match status" value="1"/>
</dbReference>
<dbReference type="CDD" id="cd13432">
    <property type="entry name" value="LDT_IgD_like_2"/>
    <property type="match status" value="1"/>
</dbReference>
<evidence type="ECO:0000259" key="10">
    <source>
        <dbReference type="PROSITE" id="PS52029"/>
    </source>
</evidence>